<evidence type="ECO:0000313" key="12">
    <source>
        <dbReference type="Proteomes" id="UP000886833"/>
    </source>
</evidence>
<dbReference type="NCBIfam" id="TIGR01009">
    <property type="entry name" value="rpsC_bact"/>
    <property type="match status" value="1"/>
</dbReference>
<comment type="subunit">
    <text evidence="8">Part of the 30S ribosomal subunit. Forms a tight complex with proteins S10 and S14.</text>
</comment>
<dbReference type="CDD" id="cd02412">
    <property type="entry name" value="KH-II_30S_S3"/>
    <property type="match status" value="1"/>
</dbReference>
<dbReference type="InterPro" id="IPR018280">
    <property type="entry name" value="Ribosomal_uS3_CS"/>
</dbReference>
<dbReference type="InterPro" id="IPR009019">
    <property type="entry name" value="KH_sf_prok-type"/>
</dbReference>
<evidence type="ECO:0000256" key="4">
    <source>
        <dbReference type="ARBA" id="ARBA00022980"/>
    </source>
</evidence>
<dbReference type="Pfam" id="PF07650">
    <property type="entry name" value="KH_2"/>
    <property type="match status" value="1"/>
</dbReference>
<sequence>MGQKVNPNGLRLGINKDWEAKWYAPKGEVSKTLVNDIKIREYLEKNLKNAGIAKVEIERTPKKCEVSIHTSRPGVIIGRGGEEITKLKDKLSKVVGENINISIVDIKKADLNAQLVADSIASQITNRASFRMAQKRAIRNAMKAGAKGIKTKVSGRLGGADMARSEGYTEGTIPLHTLRADVDYATSEADTTYGKIGVKVWIYKGEILPSKNKVSKDTKESKERKAKGGN</sequence>
<dbReference type="InterPro" id="IPR015946">
    <property type="entry name" value="KH_dom-like_a/b"/>
</dbReference>
<dbReference type="SUPFAM" id="SSF54814">
    <property type="entry name" value="Prokaryotic type KH domain (KH-domain type II)"/>
    <property type="match status" value="1"/>
</dbReference>
<evidence type="ECO:0000256" key="9">
    <source>
        <dbReference type="RuleBase" id="RU003624"/>
    </source>
</evidence>
<organism evidence="11 12">
    <name type="scientific">Candidatus Onthousia faecipullorum</name>
    <dbReference type="NCBI Taxonomy" id="2840887"/>
    <lineage>
        <taxon>Bacteria</taxon>
        <taxon>Bacillati</taxon>
        <taxon>Bacillota</taxon>
        <taxon>Bacilli</taxon>
        <taxon>Candidatus Onthousia</taxon>
    </lineage>
</organism>
<protein>
    <recommendedName>
        <fullName evidence="7 8">Small ribosomal subunit protein uS3</fullName>
    </recommendedName>
</protein>
<dbReference type="PANTHER" id="PTHR11760:SF19">
    <property type="entry name" value="SMALL RIBOSOMAL SUBUNIT PROTEIN US3C"/>
    <property type="match status" value="1"/>
</dbReference>
<keyword evidence="4 8" id="KW-0689">Ribosomal protein</keyword>
<name>A0A9D1GBB4_9FIRM</name>
<comment type="similarity">
    <text evidence="1 8 9">Belongs to the universal ribosomal protein uS3 family.</text>
</comment>
<evidence type="ECO:0000256" key="3">
    <source>
        <dbReference type="ARBA" id="ARBA00022884"/>
    </source>
</evidence>
<dbReference type="AlphaFoldDB" id="A0A9D1GBB4"/>
<dbReference type="GO" id="GO:0006412">
    <property type="term" value="P:translation"/>
    <property type="evidence" value="ECO:0007669"/>
    <property type="project" value="UniProtKB-UniRule"/>
</dbReference>
<dbReference type="Gene3D" id="3.30.1140.32">
    <property type="entry name" value="Ribosomal protein S3, C-terminal domain"/>
    <property type="match status" value="1"/>
</dbReference>
<dbReference type="PROSITE" id="PS50823">
    <property type="entry name" value="KH_TYPE_2"/>
    <property type="match status" value="1"/>
</dbReference>
<dbReference type="SMART" id="SM00322">
    <property type="entry name" value="KH"/>
    <property type="match status" value="1"/>
</dbReference>
<evidence type="ECO:0000256" key="1">
    <source>
        <dbReference type="ARBA" id="ARBA00010761"/>
    </source>
</evidence>
<dbReference type="HAMAP" id="MF_01309_B">
    <property type="entry name" value="Ribosomal_uS3_B"/>
    <property type="match status" value="1"/>
</dbReference>
<accession>A0A9D1GBB4</accession>
<dbReference type="GO" id="GO:0003729">
    <property type="term" value="F:mRNA binding"/>
    <property type="evidence" value="ECO:0007669"/>
    <property type="project" value="UniProtKB-UniRule"/>
</dbReference>
<dbReference type="EMBL" id="DVKQ01000008">
    <property type="protein sequence ID" value="HIT37039.1"/>
    <property type="molecule type" value="Genomic_DNA"/>
</dbReference>
<dbReference type="PROSITE" id="PS00548">
    <property type="entry name" value="RIBOSOMAL_S3"/>
    <property type="match status" value="1"/>
</dbReference>
<dbReference type="GO" id="GO:0022627">
    <property type="term" value="C:cytosolic small ribosomal subunit"/>
    <property type="evidence" value="ECO:0007669"/>
    <property type="project" value="TreeGrafter"/>
</dbReference>
<keyword evidence="5 8" id="KW-0687">Ribonucleoprotein</keyword>
<comment type="caution">
    <text evidence="11">The sequence shown here is derived from an EMBL/GenBank/DDBJ whole genome shotgun (WGS) entry which is preliminary data.</text>
</comment>
<reference evidence="11" key="2">
    <citation type="journal article" date="2021" name="PeerJ">
        <title>Extensive microbial diversity within the chicken gut microbiome revealed by metagenomics and culture.</title>
        <authorList>
            <person name="Gilroy R."/>
            <person name="Ravi A."/>
            <person name="Getino M."/>
            <person name="Pursley I."/>
            <person name="Horton D.L."/>
            <person name="Alikhan N.F."/>
            <person name="Baker D."/>
            <person name="Gharbi K."/>
            <person name="Hall N."/>
            <person name="Watson M."/>
            <person name="Adriaenssens E.M."/>
            <person name="Foster-Nyarko E."/>
            <person name="Jarju S."/>
            <person name="Secka A."/>
            <person name="Antonio M."/>
            <person name="Oren A."/>
            <person name="Chaudhuri R.R."/>
            <person name="La Ragione R."/>
            <person name="Hildebrand F."/>
            <person name="Pallen M.J."/>
        </authorList>
    </citation>
    <scope>NUCLEOTIDE SEQUENCE</scope>
    <source>
        <strain evidence="11">CHK195-26880</strain>
    </source>
</reference>
<dbReference type="InterPro" id="IPR036419">
    <property type="entry name" value="Ribosomal_S3_C_sf"/>
</dbReference>
<dbReference type="Proteomes" id="UP000886833">
    <property type="component" value="Unassembled WGS sequence"/>
</dbReference>
<evidence type="ECO:0000256" key="7">
    <source>
        <dbReference type="ARBA" id="ARBA00035257"/>
    </source>
</evidence>
<reference evidence="11" key="1">
    <citation type="submission" date="2020-10" db="EMBL/GenBank/DDBJ databases">
        <authorList>
            <person name="Gilroy R."/>
        </authorList>
    </citation>
    <scope>NUCLEOTIDE SEQUENCE</scope>
    <source>
        <strain evidence="11">CHK195-26880</strain>
    </source>
</reference>
<keyword evidence="3 8" id="KW-0694">RNA-binding</keyword>
<dbReference type="Pfam" id="PF00189">
    <property type="entry name" value="Ribosomal_S3_C"/>
    <property type="match status" value="1"/>
</dbReference>
<evidence type="ECO:0000313" key="11">
    <source>
        <dbReference type="EMBL" id="HIT37039.1"/>
    </source>
</evidence>
<dbReference type="InterPro" id="IPR001351">
    <property type="entry name" value="Ribosomal_uS3_C"/>
</dbReference>
<comment type="function">
    <text evidence="6 8">Binds the lower part of the 30S subunit head. Binds mRNA in the 70S ribosome, positioning it for translation.</text>
</comment>
<dbReference type="Gene3D" id="3.30.300.20">
    <property type="match status" value="1"/>
</dbReference>
<dbReference type="GO" id="GO:0019843">
    <property type="term" value="F:rRNA binding"/>
    <property type="evidence" value="ECO:0007669"/>
    <property type="project" value="UniProtKB-UniRule"/>
</dbReference>
<evidence type="ECO:0000256" key="5">
    <source>
        <dbReference type="ARBA" id="ARBA00023274"/>
    </source>
</evidence>
<evidence type="ECO:0000256" key="8">
    <source>
        <dbReference type="HAMAP-Rule" id="MF_01309"/>
    </source>
</evidence>
<dbReference type="SUPFAM" id="SSF54821">
    <property type="entry name" value="Ribosomal protein S3 C-terminal domain"/>
    <property type="match status" value="1"/>
</dbReference>
<dbReference type="InterPro" id="IPR057258">
    <property type="entry name" value="Ribosomal_uS3"/>
</dbReference>
<dbReference type="InterPro" id="IPR005704">
    <property type="entry name" value="Ribosomal_uS3_bac-typ"/>
</dbReference>
<evidence type="ECO:0000256" key="2">
    <source>
        <dbReference type="ARBA" id="ARBA00022730"/>
    </source>
</evidence>
<gene>
    <name evidence="8 11" type="primary">rpsC</name>
    <name evidence="11" type="ORF">IAB59_00995</name>
</gene>
<dbReference type="GO" id="GO:0003735">
    <property type="term" value="F:structural constituent of ribosome"/>
    <property type="evidence" value="ECO:0007669"/>
    <property type="project" value="InterPro"/>
</dbReference>
<dbReference type="InterPro" id="IPR004087">
    <property type="entry name" value="KH_dom"/>
</dbReference>
<proteinExistence type="inferred from homology"/>
<dbReference type="PANTHER" id="PTHR11760">
    <property type="entry name" value="30S/40S RIBOSOMAL PROTEIN S3"/>
    <property type="match status" value="1"/>
</dbReference>
<feature type="domain" description="KH type-2" evidence="10">
    <location>
        <begin position="39"/>
        <end position="107"/>
    </location>
</feature>
<dbReference type="PROSITE" id="PS50084">
    <property type="entry name" value="KH_TYPE_1"/>
    <property type="match status" value="1"/>
</dbReference>
<keyword evidence="2 8" id="KW-0699">rRNA-binding</keyword>
<dbReference type="FunFam" id="3.30.300.20:FF:000001">
    <property type="entry name" value="30S ribosomal protein S3"/>
    <property type="match status" value="1"/>
</dbReference>
<evidence type="ECO:0000256" key="6">
    <source>
        <dbReference type="ARBA" id="ARBA00024998"/>
    </source>
</evidence>
<dbReference type="InterPro" id="IPR004044">
    <property type="entry name" value="KH_dom_type_2"/>
</dbReference>
<evidence type="ECO:0000259" key="10">
    <source>
        <dbReference type="PROSITE" id="PS50823"/>
    </source>
</evidence>